<evidence type="ECO:0000313" key="9">
    <source>
        <dbReference type="EMBL" id="CZR63672.1"/>
    </source>
</evidence>
<keyword evidence="10" id="KW-1185">Reference proteome</keyword>
<evidence type="ECO:0000256" key="6">
    <source>
        <dbReference type="ARBA" id="ARBA00023136"/>
    </source>
</evidence>
<evidence type="ECO:0000259" key="8">
    <source>
        <dbReference type="Pfam" id="PF13813"/>
    </source>
</evidence>
<dbReference type="OrthoDB" id="1077582at2759"/>
<evidence type="ECO:0000256" key="3">
    <source>
        <dbReference type="ARBA" id="ARBA00022679"/>
    </source>
</evidence>
<dbReference type="InterPro" id="IPR032805">
    <property type="entry name" value="Wax_synthase_dom"/>
</dbReference>
<sequence length="338" mass="38645">MCSHFLALTSDFSPLCSDDRLVRPFAWRHACRHSIDSFGLTIDPKMGLRAGLSWPQTPQAEKERKSRWDFGSEVAASTRCFGSEKEVGNVPYFDNVDLKYVPTRSTFLLRSNPTLLDDPYIPFFTRIGGVSLEEIITRIRVSLAFWTTAYYYIQFPCSVFALINVSLRAVDLKLWRLAFGSIKTCYTIHGFWGNFWQQNLQLQLKGPAEFITHTILRISPGTIFARYSKVFFTFAVSGLLHAASDYGGAVPFTQSGALRFFCTQALGIMLEDGIQGLYRRIFGNRKRLLREAVGYIWVFAWLCWSTPAWVYPVARTMERRDVLLTLDALVSPFLSNLW</sequence>
<organism evidence="9 10">
    <name type="scientific">Phialocephala subalpina</name>
    <dbReference type="NCBI Taxonomy" id="576137"/>
    <lineage>
        <taxon>Eukaryota</taxon>
        <taxon>Fungi</taxon>
        <taxon>Dikarya</taxon>
        <taxon>Ascomycota</taxon>
        <taxon>Pezizomycotina</taxon>
        <taxon>Leotiomycetes</taxon>
        <taxon>Helotiales</taxon>
        <taxon>Mollisiaceae</taxon>
        <taxon>Phialocephala</taxon>
        <taxon>Phialocephala fortinii species complex</taxon>
    </lineage>
</organism>
<dbReference type="GO" id="GO:0008374">
    <property type="term" value="F:O-acyltransferase activity"/>
    <property type="evidence" value="ECO:0007669"/>
    <property type="project" value="InterPro"/>
</dbReference>
<dbReference type="EMBL" id="FJOG01000024">
    <property type="protein sequence ID" value="CZR63672.1"/>
    <property type="molecule type" value="Genomic_DNA"/>
</dbReference>
<dbReference type="InterPro" id="IPR044851">
    <property type="entry name" value="Wax_synthase"/>
</dbReference>
<dbReference type="GO" id="GO:0006629">
    <property type="term" value="P:lipid metabolic process"/>
    <property type="evidence" value="ECO:0007669"/>
    <property type="project" value="InterPro"/>
</dbReference>
<reference evidence="9 10" key="1">
    <citation type="submission" date="2016-03" db="EMBL/GenBank/DDBJ databases">
        <authorList>
            <person name="Ploux O."/>
        </authorList>
    </citation>
    <scope>NUCLEOTIDE SEQUENCE [LARGE SCALE GENOMIC DNA]</scope>
    <source>
        <strain evidence="9 10">UAMH 11012</strain>
    </source>
</reference>
<protein>
    <recommendedName>
        <fullName evidence="8">Wax synthase domain-containing protein</fullName>
    </recommendedName>
</protein>
<keyword evidence="4 7" id="KW-0812">Transmembrane</keyword>
<evidence type="ECO:0000313" key="10">
    <source>
        <dbReference type="Proteomes" id="UP000184330"/>
    </source>
</evidence>
<evidence type="ECO:0000256" key="1">
    <source>
        <dbReference type="ARBA" id="ARBA00004141"/>
    </source>
</evidence>
<keyword evidence="5 7" id="KW-1133">Transmembrane helix</keyword>
<gene>
    <name evidence="9" type="ORF">PAC_13569</name>
</gene>
<evidence type="ECO:0000256" key="2">
    <source>
        <dbReference type="ARBA" id="ARBA00007282"/>
    </source>
</evidence>
<keyword evidence="6 7" id="KW-0472">Membrane</keyword>
<feature type="transmembrane region" description="Helical" evidence="7">
    <location>
        <begin position="292"/>
        <end position="311"/>
    </location>
</feature>
<accession>A0A1L7XF67</accession>
<dbReference type="GO" id="GO:0016020">
    <property type="term" value="C:membrane"/>
    <property type="evidence" value="ECO:0007669"/>
    <property type="project" value="UniProtKB-SubCell"/>
</dbReference>
<dbReference type="Pfam" id="PF13813">
    <property type="entry name" value="MBOAT_2"/>
    <property type="match status" value="1"/>
</dbReference>
<evidence type="ECO:0000256" key="4">
    <source>
        <dbReference type="ARBA" id="ARBA00022692"/>
    </source>
</evidence>
<dbReference type="PANTHER" id="PTHR31595:SF27">
    <property type="entry name" value="WAX SYNTHASE DOMAIN-CONTAINING PROTEIN-RELATED"/>
    <property type="match status" value="1"/>
</dbReference>
<keyword evidence="3" id="KW-0808">Transferase</keyword>
<dbReference type="AlphaFoldDB" id="A0A1L7XF67"/>
<dbReference type="Proteomes" id="UP000184330">
    <property type="component" value="Unassembled WGS sequence"/>
</dbReference>
<comment type="subcellular location">
    <subcellularLocation>
        <location evidence="1">Membrane</location>
        <topology evidence="1">Multi-pass membrane protein</topology>
    </subcellularLocation>
</comment>
<proteinExistence type="inferred from homology"/>
<evidence type="ECO:0000256" key="7">
    <source>
        <dbReference type="SAM" id="Phobius"/>
    </source>
</evidence>
<evidence type="ECO:0000256" key="5">
    <source>
        <dbReference type="ARBA" id="ARBA00022989"/>
    </source>
</evidence>
<feature type="domain" description="Wax synthase" evidence="8">
    <location>
        <begin position="175"/>
        <end position="262"/>
    </location>
</feature>
<dbReference type="PANTHER" id="PTHR31595">
    <property type="entry name" value="LONG-CHAIN-ALCOHOL O-FATTY-ACYLTRANSFERASE 3-RELATED"/>
    <property type="match status" value="1"/>
</dbReference>
<name>A0A1L7XF67_9HELO</name>
<comment type="similarity">
    <text evidence="2">Belongs to the wax synthase family.</text>
</comment>